<name>A0ABY4AD84_9BURK</name>
<evidence type="ECO:0000313" key="1">
    <source>
        <dbReference type="EMBL" id="UOD31634.1"/>
    </source>
</evidence>
<organism evidence="1 2">
    <name type="scientific">Massilia violaceinigra</name>
    <dbReference type="NCBI Taxonomy" id="2045208"/>
    <lineage>
        <taxon>Bacteria</taxon>
        <taxon>Pseudomonadati</taxon>
        <taxon>Pseudomonadota</taxon>
        <taxon>Betaproteobacteria</taxon>
        <taxon>Burkholderiales</taxon>
        <taxon>Oxalobacteraceae</taxon>
        <taxon>Telluria group</taxon>
        <taxon>Massilia</taxon>
    </lineage>
</organism>
<dbReference type="Proteomes" id="UP000831532">
    <property type="component" value="Chromosome"/>
</dbReference>
<accession>A0ABY4AD84</accession>
<proteinExistence type="predicted"/>
<gene>
    <name evidence="1" type="ORF">INH39_08105</name>
</gene>
<sequence length="194" mass="22500">MFQFQEVVDALKAAAANDPHQDISYCRLLNMHAQAWGYQSYNHFLHSLRNLPSEQFGKVSLKLMRLNCMRKLPSLDVPYFEFQAYSPNQISFYSEWAGWDKRGDEVRVPRKLCGRETATGLRKLAPYPVYVVESLRELLAWRYNWHSTALIPEKLAKEFFAFAFNKTCLVEKNPPIDLIEGKIGAYANNMARVD</sequence>
<keyword evidence="2" id="KW-1185">Reference proteome</keyword>
<reference evidence="1 2" key="1">
    <citation type="submission" date="2020-10" db="EMBL/GenBank/DDBJ databases">
        <title>Genome analysis of Massilia species.</title>
        <authorList>
            <person name="Jung D.-H."/>
        </authorList>
    </citation>
    <scope>NUCLEOTIDE SEQUENCE [LARGE SCALE GENOMIC DNA]</scope>
    <source>
        <strain evidence="2">sipir</strain>
    </source>
</reference>
<dbReference type="EMBL" id="CP063361">
    <property type="protein sequence ID" value="UOD31634.1"/>
    <property type="molecule type" value="Genomic_DNA"/>
</dbReference>
<protein>
    <submittedName>
        <fullName evidence="1">Uncharacterized protein</fullName>
    </submittedName>
</protein>
<evidence type="ECO:0000313" key="2">
    <source>
        <dbReference type="Proteomes" id="UP000831532"/>
    </source>
</evidence>
<dbReference type="RefSeq" id="WP_243492749.1">
    <property type="nucleotide sequence ID" value="NZ_CP063361.1"/>
</dbReference>